<evidence type="ECO:0000256" key="1">
    <source>
        <dbReference type="SAM" id="Phobius"/>
    </source>
</evidence>
<keyword evidence="1" id="KW-0472">Membrane</keyword>
<organism evidence="2">
    <name type="scientific">Cyberlindnera fabianii</name>
    <name type="common">Yeast</name>
    <name type="synonym">Hansenula fabianii</name>
    <dbReference type="NCBI Taxonomy" id="36022"/>
    <lineage>
        <taxon>Eukaryota</taxon>
        <taxon>Fungi</taxon>
        <taxon>Dikarya</taxon>
        <taxon>Ascomycota</taxon>
        <taxon>Saccharomycotina</taxon>
        <taxon>Saccharomycetes</taxon>
        <taxon>Phaffomycetales</taxon>
        <taxon>Phaffomycetaceae</taxon>
        <taxon>Cyberlindnera</taxon>
    </lineage>
</organism>
<protein>
    <submittedName>
        <fullName evidence="2">CYFA0S04e03235g1_1</fullName>
    </submittedName>
</protein>
<name>A0A061AZB8_CYBFA</name>
<reference evidence="2" key="1">
    <citation type="journal article" date="2014" name="Genome Announc.">
        <title>Genome sequence of the yeast Cyberlindnera fabianii (Hansenula fabianii).</title>
        <authorList>
            <person name="Freel K.C."/>
            <person name="Sarilar V."/>
            <person name="Neuveglise C."/>
            <person name="Devillers H."/>
            <person name="Friedrich A."/>
            <person name="Schacherer J."/>
        </authorList>
    </citation>
    <scope>NUCLEOTIDE SEQUENCE</scope>
    <source>
        <strain evidence="2">YJS4271</strain>
    </source>
</reference>
<keyword evidence="1" id="KW-1133">Transmembrane helix</keyword>
<sequence length="198" mass="22164">MRRAASVLSCLQTQYDLLYSLAKLLVKPELFRSFISLLLSPILTLGGSTASPCHQLLTLDHPLGGNALTLLTDARCHSNMQHRLKPQTVQQKVRCNLQLGRGATTNKAVLCPFLSILIFIFPIYRLVFSPATRSNILFGLVSLPRPAFSSLPHSQHQHPSLAAALLHIPFRSHRLRSLTHSFIHRLLASQIDRHIHFS</sequence>
<feature type="transmembrane region" description="Helical" evidence="1">
    <location>
        <begin position="108"/>
        <end position="127"/>
    </location>
</feature>
<keyword evidence="1" id="KW-0812">Transmembrane</keyword>
<gene>
    <name evidence="2" type="ORF">CYFA0S_04e03235g</name>
</gene>
<evidence type="ECO:0000313" key="2">
    <source>
        <dbReference type="EMBL" id="CDR40083.1"/>
    </source>
</evidence>
<dbReference type="EMBL" id="LK052889">
    <property type="protein sequence ID" value="CDR40083.1"/>
    <property type="molecule type" value="Genomic_DNA"/>
</dbReference>
<dbReference type="AlphaFoldDB" id="A0A061AZB8"/>
<proteinExistence type="predicted"/>
<accession>A0A061AZB8</accession>